<keyword evidence="2" id="KW-0378">Hydrolase</keyword>
<feature type="signal peptide" evidence="3">
    <location>
        <begin position="1"/>
        <end position="24"/>
    </location>
</feature>
<reference evidence="4" key="1">
    <citation type="submission" date="2021-06" db="EMBL/GenBank/DDBJ databases">
        <authorList>
            <person name="Hodson N. C."/>
            <person name="Mongue J. A."/>
            <person name="Jaron S. K."/>
        </authorList>
    </citation>
    <scope>NUCLEOTIDE SEQUENCE</scope>
</reference>
<keyword evidence="5" id="KW-1185">Reference proteome</keyword>
<dbReference type="OrthoDB" id="10261598at2759"/>
<dbReference type="Proteomes" id="UP000708208">
    <property type="component" value="Unassembled WGS sequence"/>
</dbReference>
<evidence type="ECO:0000313" key="4">
    <source>
        <dbReference type="EMBL" id="CAG7734702.1"/>
    </source>
</evidence>
<dbReference type="PANTHER" id="PTHR10858">
    <property type="entry name" value="DEOXYRIBONUCLEASE II"/>
    <property type="match status" value="1"/>
</dbReference>
<evidence type="ECO:0000256" key="1">
    <source>
        <dbReference type="ARBA" id="ARBA00007527"/>
    </source>
</evidence>
<keyword evidence="3" id="KW-0732">Signal</keyword>
<evidence type="ECO:0000313" key="5">
    <source>
        <dbReference type="Proteomes" id="UP000708208"/>
    </source>
</evidence>
<sequence length="354" mass="40123">MKTYYILVVLVSVQILLWTLPVHSCSRKKPGKPVSDDAPAPPEDLNFKCKDESGRSINWFIAYKLAKIKESVNPLVKSGLGYAFIQNSSPDKKWHLSERSIGDRDSIIGRSLNPLFVSHEGFGKNKLFILYNDQPPNRTAVSYNGHTKGLIIASAKGGIWLQHSVPRFPQTNASHYVYPASGENNGQMFFCISLTPDNIEKIGDTLLHTKPIVFEYAIPNGLRSLYPNLVKIVEKKRNSKLATSNIFLLNEHGLNLTIFAKGPKYEKDIYSDWIAPKLQSNLKVQSWLNGANSMFSNCTQKYQILNISEKKLERHAFSTRKDHSKWAISDEGKWTCISDLNRMVSNLFMLNFKL</sequence>
<name>A0A8J2PF38_9HEXA</name>
<organism evidence="4 5">
    <name type="scientific">Allacma fusca</name>
    <dbReference type="NCBI Taxonomy" id="39272"/>
    <lineage>
        <taxon>Eukaryota</taxon>
        <taxon>Metazoa</taxon>
        <taxon>Ecdysozoa</taxon>
        <taxon>Arthropoda</taxon>
        <taxon>Hexapoda</taxon>
        <taxon>Collembola</taxon>
        <taxon>Symphypleona</taxon>
        <taxon>Sminthuridae</taxon>
        <taxon>Allacma</taxon>
    </lineage>
</organism>
<feature type="chain" id="PRO_5035314572" evidence="3">
    <location>
        <begin position="25"/>
        <end position="354"/>
    </location>
</feature>
<accession>A0A8J2PF38</accession>
<comment type="similarity">
    <text evidence="1">Belongs to the DNase II family.</text>
</comment>
<dbReference type="InterPro" id="IPR004947">
    <property type="entry name" value="DNase_II"/>
</dbReference>
<evidence type="ECO:0000256" key="3">
    <source>
        <dbReference type="SAM" id="SignalP"/>
    </source>
</evidence>
<comment type="caution">
    <text evidence="4">The sequence shown here is derived from an EMBL/GenBank/DDBJ whole genome shotgun (WGS) entry which is preliminary data.</text>
</comment>
<dbReference type="GO" id="GO:0004531">
    <property type="term" value="F:deoxyribonuclease II activity"/>
    <property type="evidence" value="ECO:0007669"/>
    <property type="project" value="InterPro"/>
</dbReference>
<evidence type="ECO:0000256" key="2">
    <source>
        <dbReference type="ARBA" id="ARBA00022801"/>
    </source>
</evidence>
<dbReference type="Pfam" id="PF03265">
    <property type="entry name" value="DNase_II"/>
    <property type="match status" value="1"/>
</dbReference>
<dbReference type="AlphaFoldDB" id="A0A8J2PF38"/>
<dbReference type="PANTHER" id="PTHR10858:SF23">
    <property type="entry name" value="DEOXYRIBONUCLEASE II"/>
    <property type="match status" value="1"/>
</dbReference>
<protein>
    <submittedName>
        <fullName evidence="4">Uncharacterized protein</fullName>
    </submittedName>
</protein>
<dbReference type="CDD" id="cd09120">
    <property type="entry name" value="PLDc_DNaseII_1"/>
    <property type="match status" value="1"/>
</dbReference>
<dbReference type="GO" id="GO:0006309">
    <property type="term" value="P:apoptotic DNA fragmentation"/>
    <property type="evidence" value="ECO:0007669"/>
    <property type="project" value="TreeGrafter"/>
</dbReference>
<proteinExistence type="inferred from homology"/>
<dbReference type="EMBL" id="CAJVCH010274831">
    <property type="protein sequence ID" value="CAG7734702.1"/>
    <property type="molecule type" value="Genomic_DNA"/>
</dbReference>
<gene>
    <name evidence="4" type="ORF">AFUS01_LOCUS23078</name>
</gene>